<evidence type="ECO:0000313" key="3">
    <source>
        <dbReference type="Proteomes" id="UP001266305"/>
    </source>
</evidence>
<sequence>MKQRGSFPGWVPTPFRRAVSTDAPASQRANDRGSRGTPSVDSLCGQGRDGASSVDSLCGWVLDDAPSADHSLVVGRPVVSRGLAQLPVQLPGV</sequence>
<organism evidence="2 3">
    <name type="scientific">Saguinus oedipus</name>
    <name type="common">Cotton-top tamarin</name>
    <name type="synonym">Oedipomidas oedipus</name>
    <dbReference type="NCBI Taxonomy" id="9490"/>
    <lineage>
        <taxon>Eukaryota</taxon>
        <taxon>Metazoa</taxon>
        <taxon>Chordata</taxon>
        <taxon>Craniata</taxon>
        <taxon>Vertebrata</taxon>
        <taxon>Euteleostomi</taxon>
        <taxon>Mammalia</taxon>
        <taxon>Eutheria</taxon>
        <taxon>Euarchontoglires</taxon>
        <taxon>Primates</taxon>
        <taxon>Haplorrhini</taxon>
        <taxon>Platyrrhini</taxon>
        <taxon>Cebidae</taxon>
        <taxon>Callitrichinae</taxon>
        <taxon>Saguinus</taxon>
    </lineage>
</organism>
<name>A0ABQ9WC98_SAGOE</name>
<dbReference type="EMBL" id="JASSZA010000002">
    <property type="protein sequence ID" value="KAK2118403.1"/>
    <property type="molecule type" value="Genomic_DNA"/>
</dbReference>
<dbReference type="Proteomes" id="UP001266305">
    <property type="component" value="Unassembled WGS sequence"/>
</dbReference>
<evidence type="ECO:0000313" key="2">
    <source>
        <dbReference type="EMBL" id="KAK2118403.1"/>
    </source>
</evidence>
<comment type="caution">
    <text evidence="2">The sequence shown here is derived from an EMBL/GenBank/DDBJ whole genome shotgun (WGS) entry which is preliminary data.</text>
</comment>
<gene>
    <name evidence="2" type="ORF">P7K49_005290</name>
</gene>
<evidence type="ECO:0000256" key="1">
    <source>
        <dbReference type="SAM" id="MobiDB-lite"/>
    </source>
</evidence>
<protein>
    <submittedName>
        <fullName evidence="2">Uncharacterized protein</fullName>
    </submittedName>
</protein>
<accession>A0ABQ9WC98</accession>
<keyword evidence="3" id="KW-1185">Reference proteome</keyword>
<feature type="region of interest" description="Disordered" evidence="1">
    <location>
        <begin position="1"/>
        <end position="53"/>
    </location>
</feature>
<reference evidence="2 3" key="1">
    <citation type="submission" date="2023-05" db="EMBL/GenBank/DDBJ databases">
        <title>B98-5 Cell Line De Novo Hybrid Assembly: An Optical Mapping Approach.</title>
        <authorList>
            <person name="Kananen K."/>
            <person name="Auerbach J.A."/>
            <person name="Kautto E."/>
            <person name="Blachly J.S."/>
        </authorList>
    </citation>
    <scope>NUCLEOTIDE SEQUENCE [LARGE SCALE GENOMIC DNA]</scope>
    <source>
        <strain evidence="2">B95-8</strain>
        <tissue evidence="2">Cell line</tissue>
    </source>
</reference>
<proteinExistence type="predicted"/>